<evidence type="ECO:0000313" key="1">
    <source>
        <dbReference type="EnsemblMetazoa" id="PPA44023.1"/>
    </source>
</evidence>
<proteinExistence type="predicted"/>
<evidence type="ECO:0000313" key="2">
    <source>
        <dbReference type="Proteomes" id="UP000005239"/>
    </source>
</evidence>
<gene>
    <name evidence="1" type="primary">WBGene00282392</name>
</gene>
<name>A0A2A6BLD5_PRIPA</name>
<accession>A0A8R1V1S5</accession>
<protein>
    <submittedName>
        <fullName evidence="1">Uncharacterized protein</fullName>
    </submittedName>
</protein>
<sequence>MAAGIGFAPPGVNWATLDSTSGICKTETATLLCTRQPHLRLRPDRAMTPVPALLPASDTVARAPIVAEELDRVTRFDRLDHSRLCSTLLQPPLVDFSTLNICPNMQPNTELGGDILRNAAVLRGIN</sequence>
<reference evidence="1" key="2">
    <citation type="submission" date="2022-06" db="UniProtKB">
        <authorList>
            <consortium name="EnsemblMetazoa"/>
        </authorList>
    </citation>
    <scope>IDENTIFICATION</scope>
    <source>
        <strain evidence="1">PS312</strain>
    </source>
</reference>
<organism evidence="1 2">
    <name type="scientific">Pristionchus pacificus</name>
    <name type="common">Parasitic nematode worm</name>
    <dbReference type="NCBI Taxonomy" id="54126"/>
    <lineage>
        <taxon>Eukaryota</taxon>
        <taxon>Metazoa</taxon>
        <taxon>Ecdysozoa</taxon>
        <taxon>Nematoda</taxon>
        <taxon>Chromadorea</taxon>
        <taxon>Rhabditida</taxon>
        <taxon>Rhabditina</taxon>
        <taxon>Diplogasteromorpha</taxon>
        <taxon>Diplogasteroidea</taxon>
        <taxon>Neodiplogasteridae</taxon>
        <taxon>Pristionchus</taxon>
    </lineage>
</organism>
<keyword evidence="2" id="KW-1185">Reference proteome</keyword>
<dbReference type="AlphaFoldDB" id="A0A2A6BLD5"/>
<accession>A0A2A6BLD5</accession>
<dbReference type="EnsemblMetazoa" id="PPA44023.1">
    <property type="protein sequence ID" value="PPA44023.1"/>
    <property type="gene ID" value="WBGene00282392"/>
</dbReference>
<dbReference type="Proteomes" id="UP000005239">
    <property type="component" value="Unassembled WGS sequence"/>
</dbReference>
<reference evidence="2" key="1">
    <citation type="journal article" date="2008" name="Nat. Genet.">
        <title>The Pristionchus pacificus genome provides a unique perspective on nematode lifestyle and parasitism.</title>
        <authorList>
            <person name="Dieterich C."/>
            <person name="Clifton S.W."/>
            <person name="Schuster L.N."/>
            <person name="Chinwalla A."/>
            <person name="Delehaunty K."/>
            <person name="Dinkelacker I."/>
            <person name="Fulton L."/>
            <person name="Fulton R."/>
            <person name="Godfrey J."/>
            <person name="Minx P."/>
            <person name="Mitreva M."/>
            <person name="Roeseler W."/>
            <person name="Tian H."/>
            <person name="Witte H."/>
            <person name="Yang S.P."/>
            <person name="Wilson R.K."/>
            <person name="Sommer R.J."/>
        </authorList>
    </citation>
    <scope>NUCLEOTIDE SEQUENCE [LARGE SCALE GENOMIC DNA]</scope>
    <source>
        <strain evidence="2">PS312</strain>
    </source>
</reference>